<organism evidence="2 3">
    <name type="scientific">Plakobranchus ocellatus</name>
    <dbReference type="NCBI Taxonomy" id="259542"/>
    <lineage>
        <taxon>Eukaryota</taxon>
        <taxon>Metazoa</taxon>
        <taxon>Spiralia</taxon>
        <taxon>Lophotrochozoa</taxon>
        <taxon>Mollusca</taxon>
        <taxon>Gastropoda</taxon>
        <taxon>Heterobranchia</taxon>
        <taxon>Euthyneura</taxon>
        <taxon>Panpulmonata</taxon>
        <taxon>Sacoglossa</taxon>
        <taxon>Placobranchoidea</taxon>
        <taxon>Plakobranchidae</taxon>
        <taxon>Plakobranchus</taxon>
    </lineage>
</organism>
<proteinExistence type="predicted"/>
<sequence>MEVHLRDARTASLSRGCHMATETSGAKFRGYQRSEEGFEERGHQRREVDALGARDQGQDFEVPNADFTVWNKLPLTQVIIIDNPSILLSSLGTTQSSAPADESQLNQCVVGGTRD</sequence>
<feature type="region of interest" description="Disordered" evidence="1">
    <location>
        <begin position="90"/>
        <end position="115"/>
    </location>
</feature>
<dbReference type="Proteomes" id="UP000735302">
    <property type="component" value="Unassembled WGS sequence"/>
</dbReference>
<evidence type="ECO:0000256" key="1">
    <source>
        <dbReference type="SAM" id="MobiDB-lite"/>
    </source>
</evidence>
<evidence type="ECO:0000313" key="3">
    <source>
        <dbReference type="Proteomes" id="UP000735302"/>
    </source>
</evidence>
<evidence type="ECO:0000313" key="2">
    <source>
        <dbReference type="EMBL" id="GFO20800.1"/>
    </source>
</evidence>
<keyword evidence="3" id="KW-1185">Reference proteome</keyword>
<feature type="compositionally biased region" description="Polar residues" evidence="1">
    <location>
        <begin position="90"/>
        <end position="107"/>
    </location>
</feature>
<gene>
    <name evidence="2" type="ORF">PoB_004730500</name>
</gene>
<reference evidence="2 3" key="1">
    <citation type="journal article" date="2021" name="Elife">
        <title>Chloroplast acquisition without the gene transfer in kleptoplastic sea slugs, Plakobranchus ocellatus.</title>
        <authorList>
            <person name="Maeda T."/>
            <person name="Takahashi S."/>
            <person name="Yoshida T."/>
            <person name="Shimamura S."/>
            <person name="Takaki Y."/>
            <person name="Nagai Y."/>
            <person name="Toyoda A."/>
            <person name="Suzuki Y."/>
            <person name="Arimoto A."/>
            <person name="Ishii H."/>
            <person name="Satoh N."/>
            <person name="Nishiyama T."/>
            <person name="Hasebe M."/>
            <person name="Maruyama T."/>
            <person name="Minagawa J."/>
            <person name="Obokata J."/>
            <person name="Shigenobu S."/>
        </authorList>
    </citation>
    <scope>NUCLEOTIDE SEQUENCE [LARGE SCALE GENOMIC DNA]</scope>
</reference>
<name>A0AAV4BJU7_9GAST</name>
<comment type="caution">
    <text evidence="2">The sequence shown here is derived from an EMBL/GenBank/DDBJ whole genome shotgun (WGS) entry which is preliminary data.</text>
</comment>
<protein>
    <submittedName>
        <fullName evidence="2">Uncharacterized protein</fullName>
    </submittedName>
</protein>
<dbReference type="AlphaFoldDB" id="A0AAV4BJU7"/>
<dbReference type="EMBL" id="BLXT01005203">
    <property type="protein sequence ID" value="GFO20800.1"/>
    <property type="molecule type" value="Genomic_DNA"/>
</dbReference>
<accession>A0AAV4BJU7</accession>